<gene>
    <name evidence="1" type="ORF">JCR33_05345</name>
</gene>
<protein>
    <submittedName>
        <fullName evidence="1">Invasion associated locus B family protein</fullName>
    </submittedName>
</protein>
<reference evidence="1" key="1">
    <citation type="submission" date="2020-12" db="EMBL/GenBank/DDBJ databases">
        <title>Bacterial taxonomy.</title>
        <authorList>
            <person name="Pan X."/>
        </authorList>
    </citation>
    <scope>NUCLEOTIDE SEQUENCE</scope>
    <source>
        <strain evidence="1">B2012</strain>
    </source>
</reference>
<evidence type="ECO:0000313" key="2">
    <source>
        <dbReference type="Proteomes" id="UP000609531"/>
    </source>
</evidence>
<sequence>MTSLPQSRRRRPLTALVRRAVWLGALAVVGVLTGSASSWAQTPDALTEVYRDWTVRCAKQNDTRRCWMVQALSRGEAGERILQMEIALLDDDVTMVLLTPLGVLLSEGTAVKVDENAERTLSYRMCVPAGCIVETKPSTAEIAELQRGGKMSVRFVLAQNNAKLQLDISLAGFSAAYTRLTALAKG</sequence>
<keyword evidence="2" id="KW-1185">Reference proteome</keyword>
<dbReference type="InterPro" id="IPR038696">
    <property type="entry name" value="IalB_sf"/>
</dbReference>
<accession>A0A934IMT1</accession>
<name>A0A934IMT1_9HYPH</name>
<proteinExistence type="predicted"/>
<organism evidence="1 2">
    <name type="scientific">Acuticoccus mangrovi</name>
    <dbReference type="NCBI Taxonomy" id="2796142"/>
    <lineage>
        <taxon>Bacteria</taxon>
        <taxon>Pseudomonadati</taxon>
        <taxon>Pseudomonadota</taxon>
        <taxon>Alphaproteobacteria</taxon>
        <taxon>Hyphomicrobiales</taxon>
        <taxon>Amorphaceae</taxon>
        <taxon>Acuticoccus</taxon>
    </lineage>
</organism>
<dbReference type="EMBL" id="JAEKJA010000003">
    <property type="protein sequence ID" value="MBJ3775102.1"/>
    <property type="molecule type" value="Genomic_DNA"/>
</dbReference>
<dbReference type="Pfam" id="PF06776">
    <property type="entry name" value="IalB"/>
    <property type="match status" value="1"/>
</dbReference>
<dbReference type="AlphaFoldDB" id="A0A934IMT1"/>
<dbReference type="InterPro" id="IPR010642">
    <property type="entry name" value="Invasion_prot_B"/>
</dbReference>
<evidence type="ECO:0000313" key="1">
    <source>
        <dbReference type="EMBL" id="MBJ3775102.1"/>
    </source>
</evidence>
<comment type="caution">
    <text evidence="1">The sequence shown here is derived from an EMBL/GenBank/DDBJ whole genome shotgun (WGS) entry which is preliminary data.</text>
</comment>
<dbReference type="Gene3D" id="2.60.40.1880">
    <property type="entry name" value="Invasion associated locus B (IalB) protein"/>
    <property type="match status" value="1"/>
</dbReference>
<dbReference type="Proteomes" id="UP000609531">
    <property type="component" value="Unassembled WGS sequence"/>
</dbReference>